<accession>H3RDR9</accession>
<reference evidence="1 2" key="1">
    <citation type="journal article" date="2012" name="Mol. Microbiol.">
        <title>The genetic and structural basis of two distinct terminal side branch residues in stewartan and amylovoran exopolysaccharides and their potential role in host adaptation.</title>
        <authorList>
            <person name="Wang X."/>
            <person name="Yang F."/>
            <person name="von Bodman S.B."/>
        </authorList>
    </citation>
    <scope>NUCLEOTIDE SEQUENCE [LARGE SCALE GENOMIC DNA]</scope>
    <source>
        <strain evidence="1 2">DC283</strain>
    </source>
</reference>
<name>H3RDR9_PANSE</name>
<evidence type="ECO:0000313" key="1">
    <source>
        <dbReference type="EMBL" id="EHU00508.1"/>
    </source>
</evidence>
<proteinExistence type="predicted"/>
<gene>
    <name evidence="1" type="ORF">CKS_2607</name>
</gene>
<dbReference type="PATRIC" id="fig|660596.6.peg.2190"/>
<comment type="caution">
    <text evidence="1">The sequence shown here is derived from an EMBL/GenBank/DDBJ whole genome shotgun (WGS) entry which is preliminary data.</text>
</comment>
<dbReference type="Proteomes" id="UP000005050">
    <property type="component" value="Unassembled WGS sequence"/>
</dbReference>
<protein>
    <submittedName>
        <fullName evidence="1">Uncharacterized protein</fullName>
    </submittedName>
</protein>
<organism evidence="1 2">
    <name type="scientific">Pantoea stewartii subsp. stewartii DC283</name>
    <dbReference type="NCBI Taxonomy" id="660596"/>
    <lineage>
        <taxon>Bacteria</taxon>
        <taxon>Pseudomonadati</taxon>
        <taxon>Pseudomonadota</taxon>
        <taxon>Gammaproteobacteria</taxon>
        <taxon>Enterobacterales</taxon>
        <taxon>Erwiniaceae</taxon>
        <taxon>Pantoea</taxon>
    </lineage>
</organism>
<evidence type="ECO:0000313" key="2">
    <source>
        <dbReference type="Proteomes" id="UP000005050"/>
    </source>
</evidence>
<dbReference type="EMBL" id="AHIE01000017">
    <property type="protein sequence ID" value="EHU00508.1"/>
    <property type="molecule type" value="Genomic_DNA"/>
</dbReference>
<dbReference type="AlphaFoldDB" id="H3RDR9"/>
<sequence>MAASHASCTKGVIFNFSTFASDAAITLCHHQNAVDDDVLFGFEVSGVFADGMPAYAKYFANLCLIASGGHQ</sequence>